<evidence type="ECO:0000313" key="1">
    <source>
        <dbReference type="EMBL" id="CAG2127117.1"/>
    </source>
</evidence>
<proteinExistence type="predicted"/>
<gene>
    <name evidence="1" type="ORF">LMG31506_00338</name>
</gene>
<dbReference type="AlphaFoldDB" id="A0A916IPG8"/>
<sequence length="36" mass="4114">MTIRAPLHVLPSFSFEATETQSPMVNDEFRRPSIHA</sequence>
<reference evidence="1" key="1">
    <citation type="submission" date="2021-03" db="EMBL/GenBank/DDBJ databases">
        <authorList>
            <person name="Peeters C."/>
        </authorList>
    </citation>
    <scope>NUCLEOTIDE SEQUENCE</scope>
    <source>
        <strain evidence="1">LMG 31506</strain>
    </source>
</reference>
<accession>A0A916IPG8</accession>
<keyword evidence="2" id="KW-1185">Reference proteome</keyword>
<comment type="caution">
    <text evidence="1">The sequence shown here is derived from an EMBL/GenBank/DDBJ whole genome shotgun (WGS) entry which is preliminary data.</text>
</comment>
<organism evidence="1 2">
    <name type="scientific">Cupriavidus yeoncheonensis</name>
    <dbReference type="NCBI Taxonomy" id="1462994"/>
    <lineage>
        <taxon>Bacteria</taxon>
        <taxon>Pseudomonadati</taxon>
        <taxon>Pseudomonadota</taxon>
        <taxon>Betaproteobacteria</taxon>
        <taxon>Burkholderiales</taxon>
        <taxon>Burkholderiaceae</taxon>
        <taxon>Cupriavidus</taxon>
    </lineage>
</organism>
<dbReference type="Proteomes" id="UP000672934">
    <property type="component" value="Unassembled WGS sequence"/>
</dbReference>
<dbReference type="EMBL" id="CAJPUY010000001">
    <property type="protein sequence ID" value="CAG2127117.1"/>
    <property type="molecule type" value="Genomic_DNA"/>
</dbReference>
<evidence type="ECO:0000313" key="2">
    <source>
        <dbReference type="Proteomes" id="UP000672934"/>
    </source>
</evidence>
<name>A0A916IPG8_9BURK</name>
<protein>
    <submittedName>
        <fullName evidence="1">Uncharacterized protein</fullName>
    </submittedName>
</protein>